<dbReference type="SUPFAM" id="SSF57701">
    <property type="entry name" value="Zn2/Cys6 DNA-binding domain"/>
    <property type="match status" value="1"/>
</dbReference>
<dbReference type="Proteomes" id="UP000803844">
    <property type="component" value="Unassembled WGS sequence"/>
</dbReference>
<evidence type="ECO:0000256" key="2">
    <source>
        <dbReference type="ARBA" id="ARBA00022723"/>
    </source>
</evidence>
<dbReference type="PROSITE" id="PS00463">
    <property type="entry name" value="ZN2_CY6_FUNGAL_1"/>
    <property type="match status" value="1"/>
</dbReference>
<evidence type="ECO:0000256" key="3">
    <source>
        <dbReference type="ARBA" id="ARBA00023015"/>
    </source>
</evidence>
<comment type="subcellular location">
    <subcellularLocation>
        <location evidence="1">Nucleus</location>
    </subcellularLocation>
</comment>
<dbReference type="RefSeq" id="XP_040776227.1">
    <property type="nucleotide sequence ID" value="XM_040915229.1"/>
</dbReference>
<dbReference type="SMART" id="SM00906">
    <property type="entry name" value="Fungal_trans"/>
    <property type="match status" value="1"/>
</dbReference>
<dbReference type="PANTHER" id="PTHR47338:SF20">
    <property type="entry name" value="ZN(II)2CYS6 TRANSCRIPTION FACTOR (EUROFUNG)"/>
    <property type="match status" value="1"/>
</dbReference>
<dbReference type="CDD" id="cd12148">
    <property type="entry name" value="fungal_TF_MHR"/>
    <property type="match status" value="1"/>
</dbReference>
<evidence type="ECO:0000256" key="6">
    <source>
        <dbReference type="SAM" id="MobiDB-lite"/>
    </source>
</evidence>
<protein>
    <submittedName>
        <fullName evidence="8">Fungal-specific transcription factor</fullName>
    </submittedName>
</protein>
<name>A0A9P4Y2B7_CRYP1</name>
<dbReference type="OrthoDB" id="3862662at2759"/>
<dbReference type="GO" id="GO:0008270">
    <property type="term" value="F:zinc ion binding"/>
    <property type="evidence" value="ECO:0007669"/>
    <property type="project" value="InterPro"/>
</dbReference>
<sequence>MMALQPRVDNAQLEAIAGVTISLANQACATCKRQKRKCDKRLPACSRCASLQRACDYSDGAVAAAAPSAEDFAALQMKLMEIEARLKSAATGPGPFPDCQRQQQQTALTPTASSTNTGGSRSSSENNNSAAGPGTASAWTSDFARTMPPPPTNRFPAVFFLDIDVYYDGMTPPPRPTVDIPAEVLEMLDSSEVIEHAASVYFTTVHKWFSFISRKRMNLGISVLDGGPDLALLFLTMKLITTPPAPELASPADMPIYRIAKQFVALLESAGTVSLMYLQAMILIALYEYSHAIYPQAWMTVGNCVRYATMLSLSSYGQAAAILGSCKTWTEAEERRRTWWATHILDRLISLGNKRPFAGDPAPPPDAESLPVDDLAWDAGDMARCFQRPVSTPLSEASASPFARLAQAAVLISRAMAHCKRAVGRYNQYHGLEHICSGVGASAGDVGLADDGRPLNIREATAVVSELDTLCRAISRDMDTAGATPGTDMYFAYITAHCAAWSTAVMVLDMYACPEHMRPGAAVESSGSWPNGHPSRSEAEMAMQVEAINGLKLAGTKVRGVVVELVRLMRGDEDKGRHGPWGLGWTNYSAHGQLFDLGGGGEKEGDRASRGGARMVDRISPLLLDTVYCGMSIFQWLWSENGDPDMKEGFEIMKECVERIGQRWRLAGAYMDVQQRQTEALLRISSSTNGPG</sequence>
<dbReference type="InterPro" id="IPR050815">
    <property type="entry name" value="TF_fung"/>
</dbReference>
<dbReference type="InterPro" id="IPR036864">
    <property type="entry name" value="Zn2-C6_fun-type_DNA-bd_sf"/>
</dbReference>
<dbReference type="Gene3D" id="4.10.240.10">
    <property type="entry name" value="Zn(2)-C6 fungal-type DNA-binding domain"/>
    <property type="match status" value="1"/>
</dbReference>
<dbReference type="EMBL" id="MU032348">
    <property type="protein sequence ID" value="KAF3765266.1"/>
    <property type="molecule type" value="Genomic_DNA"/>
</dbReference>
<dbReference type="CDD" id="cd00067">
    <property type="entry name" value="GAL4"/>
    <property type="match status" value="1"/>
</dbReference>
<dbReference type="Pfam" id="PF00172">
    <property type="entry name" value="Zn_clus"/>
    <property type="match status" value="1"/>
</dbReference>
<evidence type="ECO:0000313" key="8">
    <source>
        <dbReference type="EMBL" id="KAF3765266.1"/>
    </source>
</evidence>
<dbReference type="GO" id="GO:0006351">
    <property type="term" value="P:DNA-templated transcription"/>
    <property type="evidence" value="ECO:0007669"/>
    <property type="project" value="InterPro"/>
</dbReference>
<feature type="compositionally biased region" description="Low complexity" evidence="6">
    <location>
        <begin position="111"/>
        <end position="132"/>
    </location>
</feature>
<feature type="region of interest" description="Disordered" evidence="6">
    <location>
        <begin position="90"/>
        <end position="147"/>
    </location>
</feature>
<dbReference type="GeneID" id="63832358"/>
<dbReference type="AlphaFoldDB" id="A0A9P4Y2B7"/>
<reference evidence="8" key="1">
    <citation type="journal article" date="2020" name="Phytopathology">
        <title>Genome sequence of the chestnut blight fungus Cryphonectria parasitica EP155: A fundamental resource for an archetypical invasive plant pathogen.</title>
        <authorList>
            <person name="Crouch J.A."/>
            <person name="Dawe A."/>
            <person name="Aerts A."/>
            <person name="Barry K."/>
            <person name="Churchill A.C.L."/>
            <person name="Grimwood J."/>
            <person name="Hillman B."/>
            <person name="Milgroom M.G."/>
            <person name="Pangilinan J."/>
            <person name="Smith M."/>
            <person name="Salamov A."/>
            <person name="Schmutz J."/>
            <person name="Yadav J."/>
            <person name="Grigoriev I.V."/>
            <person name="Nuss D."/>
        </authorList>
    </citation>
    <scope>NUCLEOTIDE SEQUENCE</scope>
    <source>
        <strain evidence="8">EP155</strain>
    </source>
</reference>
<keyword evidence="3" id="KW-0805">Transcription regulation</keyword>
<feature type="domain" description="Zn(2)-C6 fungal-type" evidence="7">
    <location>
        <begin position="27"/>
        <end position="57"/>
    </location>
</feature>
<evidence type="ECO:0000259" key="7">
    <source>
        <dbReference type="PROSITE" id="PS50048"/>
    </source>
</evidence>
<dbReference type="PANTHER" id="PTHR47338">
    <property type="entry name" value="ZN(II)2CYS6 TRANSCRIPTION FACTOR (EUROFUNG)-RELATED"/>
    <property type="match status" value="1"/>
</dbReference>
<dbReference type="GO" id="GO:0000981">
    <property type="term" value="F:DNA-binding transcription factor activity, RNA polymerase II-specific"/>
    <property type="evidence" value="ECO:0007669"/>
    <property type="project" value="InterPro"/>
</dbReference>
<dbReference type="PROSITE" id="PS50048">
    <property type="entry name" value="ZN2_CY6_FUNGAL_2"/>
    <property type="match status" value="1"/>
</dbReference>
<comment type="caution">
    <text evidence="8">The sequence shown here is derived from an EMBL/GenBank/DDBJ whole genome shotgun (WGS) entry which is preliminary data.</text>
</comment>
<evidence type="ECO:0000256" key="4">
    <source>
        <dbReference type="ARBA" id="ARBA00023163"/>
    </source>
</evidence>
<keyword evidence="2" id="KW-0479">Metal-binding</keyword>
<keyword evidence="5" id="KW-0539">Nucleus</keyword>
<evidence type="ECO:0000313" key="9">
    <source>
        <dbReference type="Proteomes" id="UP000803844"/>
    </source>
</evidence>
<dbReference type="SMART" id="SM00066">
    <property type="entry name" value="GAL4"/>
    <property type="match status" value="1"/>
</dbReference>
<accession>A0A9P4Y2B7</accession>
<dbReference type="InterPro" id="IPR001138">
    <property type="entry name" value="Zn2Cys6_DnaBD"/>
</dbReference>
<dbReference type="GO" id="GO:0005634">
    <property type="term" value="C:nucleus"/>
    <property type="evidence" value="ECO:0007669"/>
    <property type="project" value="UniProtKB-SubCell"/>
</dbReference>
<gene>
    <name evidence="8" type="ORF">M406DRAFT_107258</name>
</gene>
<keyword evidence="4" id="KW-0804">Transcription</keyword>
<feature type="compositionally biased region" description="Polar residues" evidence="6">
    <location>
        <begin position="100"/>
        <end position="110"/>
    </location>
</feature>
<evidence type="ECO:0000256" key="1">
    <source>
        <dbReference type="ARBA" id="ARBA00004123"/>
    </source>
</evidence>
<organism evidence="8 9">
    <name type="scientific">Cryphonectria parasitica (strain ATCC 38755 / EP155)</name>
    <dbReference type="NCBI Taxonomy" id="660469"/>
    <lineage>
        <taxon>Eukaryota</taxon>
        <taxon>Fungi</taxon>
        <taxon>Dikarya</taxon>
        <taxon>Ascomycota</taxon>
        <taxon>Pezizomycotina</taxon>
        <taxon>Sordariomycetes</taxon>
        <taxon>Sordariomycetidae</taxon>
        <taxon>Diaporthales</taxon>
        <taxon>Cryphonectriaceae</taxon>
        <taxon>Cryphonectria-Endothia species complex</taxon>
        <taxon>Cryphonectria</taxon>
    </lineage>
</organism>
<dbReference type="InterPro" id="IPR007219">
    <property type="entry name" value="XnlR_reg_dom"/>
</dbReference>
<dbReference type="Pfam" id="PF04082">
    <property type="entry name" value="Fungal_trans"/>
    <property type="match status" value="1"/>
</dbReference>
<evidence type="ECO:0000256" key="5">
    <source>
        <dbReference type="ARBA" id="ARBA00023242"/>
    </source>
</evidence>
<keyword evidence="9" id="KW-1185">Reference proteome</keyword>
<proteinExistence type="predicted"/>
<dbReference type="GO" id="GO:0003677">
    <property type="term" value="F:DNA binding"/>
    <property type="evidence" value="ECO:0007669"/>
    <property type="project" value="InterPro"/>
</dbReference>